<dbReference type="PANTHER" id="PTHR43479">
    <property type="entry name" value="ACREF/ENVCD OPERON REPRESSOR-RELATED"/>
    <property type="match status" value="1"/>
</dbReference>
<dbReference type="SUPFAM" id="SSF48498">
    <property type="entry name" value="Tetracyclin repressor-like, C-terminal domain"/>
    <property type="match status" value="1"/>
</dbReference>
<evidence type="ECO:0000313" key="5">
    <source>
        <dbReference type="EMBL" id="NYZ22076.1"/>
    </source>
</evidence>
<sequence length="238" mass="27115">MANVEPTEPREASLARRRARNPRTKPTRAEQVEQNRNALMQAAAEVIGEYGYAEASISRITERAGLAHGTFYRHFESRQELFDELLPAKGLEVLEHLRGSVKGARDFLELEQRGLHAFFEFAKDHPWFFRLLHEAEVHAPAAYRTHIDNIMRHFRKALRRSWENGELPGYDESELDTLAYLMISARDYVYAQYVARSGNISEALPKAVETYRKFISFGLKGEAAKWPAGNPAVPGDPS</sequence>
<gene>
    <name evidence="5" type="ORF">HND93_20370</name>
</gene>
<reference evidence="5 6" key="1">
    <citation type="submission" date="2020-05" db="EMBL/GenBank/DDBJ databases">
        <title>Azospirillum oleiclasticum sp. nov, a nitrogen-fixing and heavy crude oil-emulsifying bacterium isolated from the crude oil of Yumen Oilfield.</title>
        <authorList>
            <person name="Wu D."/>
            <person name="Cai M."/>
            <person name="Zhang X."/>
        </authorList>
    </citation>
    <scope>NUCLEOTIDE SEQUENCE [LARGE SCALE GENOMIC DNA]</scope>
    <source>
        <strain evidence="5 6">ROY-1-1-2</strain>
    </source>
</reference>
<dbReference type="InterPro" id="IPR036271">
    <property type="entry name" value="Tet_transcr_reg_TetR-rel_C_sf"/>
</dbReference>
<dbReference type="Gene3D" id="1.10.357.10">
    <property type="entry name" value="Tetracycline Repressor, domain 2"/>
    <property type="match status" value="1"/>
</dbReference>
<feature type="region of interest" description="Disordered" evidence="3">
    <location>
        <begin position="1"/>
        <end position="32"/>
    </location>
</feature>
<dbReference type="InterPro" id="IPR050624">
    <property type="entry name" value="HTH-type_Tx_Regulator"/>
</dbReference>
<organism evidence="5 6">
    <name type="scientific">Azospirillum oleiclasticum</name>
    <dbReference type="NCBI Taxonomy" id="2735135"/>
    <lineage>
        <taxon>Bacteria</taxon>
        <taxon>Pseudomonadati</taxon>
        <taxon>Pseudomonadota</taxon>
        <taxon>Alphaproteobacteria</taxon>
        <taxon>Rhodospirillales</taxon>
        <taxon>Azospirillaceae</taxon>
        <taxon>Azospirillum</taxon>
    </lineage>
</organism>
<dbReference type="Proteomes" id="UP000584642">
    <property type="component" value="Unassembled WGS sequence"/>
</dbReference>
<dbReference type="RefSeq" id="WP_180283841.1">
    <property type="nucleotide sequence ID" value="NZ_JABFDB010000014.1"/>
</dbReference>
<dbReference type="SUPFAM" id="SSF46689">
    <property type="entry name" value="Homeodomain-like"/>
    <property type="match status" value="1"/>
</dbReference>
<evidence type="ECO:0000256" key="3">
    <source>
        <dbReference type="SAM" id="MobiDB-lite"/>
    </source>
</evidence>
<name>A0ABX2TCK1_9PROT</name>
<dbReference type="PRINTS" id="PR00455">
    <property type="entry name" value="HTHTETR"/>
</dbReference>
<feature type="compositionally biased region" description="Basic residues" evidence="3">
    <location>
        <begin position="15"/>
        <end position="26"/>
    </location>
</feature>
<dbReference type="Pfam" id="PF00440">
    <property type="entry name" value="TetR_N"/>
    <property type="match status" value="1"/>
</dbReference>
<dbReference type="InterPro" id="IPR009057">
    <property type="entry name" value="Homeodomain-like_sf"/>
</dbReference>
<protein>
    <submittedName>
        <fullName evidence="5">TetR/AcrR family transcriptional regulator</fullName>
    </submittedName>
</protein>
<proteinExistence type="predicted"/>
<keyword evidence="1 2" id="KW-0238">DNA-binding</keyword>
<comment type="caution">
    <text evidence="5">The sequence shown here is derived from an EMBL/GenBank/DDBJ whole genome shotgun (WGS) entry which is preliminary data.</text>
</comment>
<evidence type="ECO:0000259" key="4">
    <source>
        <dbReference type="PROSITE" id="PS50977"/>
    </source>
</evidence>
<dbReference type="PROSITE" id="PS50977">
    <property type="entry name" value="HTH_TETR_2"/>
    <property type="match status" value="1"/>
</dbReference>
<dbReference type="EMBL" id="JABFDB010000014">
    <property type="protein sequence ID" value="NYZ22076.1"/>
    <property type="molecule type" value="Genomic_DNA"/>
</dbReference>
<accession>A0ABX2TCK1</accession>
<keyword evidence="6" id="KW-1185">Reference proteome</keyword>
<evidence type="ECO:0000313" key="6">
    <source>
        <dbReference type="Proteomes" id="UP000584642"/>
    </source>
</evidence>
<evidence type="ECO:0000256" key="1">
    <source>
        <dbReference type="ARBA" id="ARBA00023125"/>
    </source>
</evidence>
<dbReference type="PANTHER" id="PTHR43479:SF11">
    <property type="entry name" value="ACREF_ENVCD OPERON REPRESSOR-RELATED"/>
    <property type="match status" value="1"/>
</dbReference>
<evidence type="ECO:0000256" key="2">
    <source>
        <dbReference type="PROSITE-ProRule" id="PRU00335"/>
    </source>
</evidence>
<feature type="DNA-binding region" description="H-T-H motif" evidence="2">
    <location>
        <begin position="56"/>
        <end position="75"/>
    </location>
</feature>
<dbReference type="InterPro" id="IPR001647">
    <property type="entry name" value="HTH_TetR"/>
</dbReference>
<feature type="domain" description="HTH tetR-type" evidence="4">
    <location>
        <begin position="33"/>
        <end position="93"/>
    </location>
</feature>